<dbReference type="PANTHER" id="PTHR45779:SF7">
    <property type="entry name" value="PEPTIDYLPROLYL ISOMERASE"/>
    <property type="match status" value="1"/>
</dbReference>
<keyword evidence="10" id="KW-1185">Reference proteome</keyword>
<evidence type="ECO:0000259" key="8">
    <source>
        <dbReference type="PROSITE" id="PS50059"/>
    </source>
</evidence>
<feature type="signal peptide" evidence="7">
    <location>
        <begin position="1"/>
        <end position="27"/>
    </location>
</feature>
<evidence type="ECO:0000256" key="6">
    <source>
        <dbReference type="SAM" id="MobiDB-lite"/>
    </source>
</evidence>
<dbReference type="EC" id="5.2.1.8" evidence="2 5"/>
<reference evidence="9" key="1">
    <citation type="submission" date="2010-08" db="EMBL/GenBank/DDBJ databases">
        <authorList>
            <person name="Muzny D."/>
            <person name="Qin X."/>
            <person name="Buhay C."/>
            <person name="Dugan-Rocha S."/>
            <person name="Ding Y."/>
            <person name="Chen G."/>
            <person name="Hawes A."/>
            <person name="Holder M."/>
            <person name="Jhangiani S."/>
            <person name="Johnson A."/>
            <person name="Khan Z."/>
            <person name="Li Z."/>
            <person name="Liu W."/>
            <person name="Liu X."/>
            <person name="Perez L."/>
            <person name="Shen H."/>
            <person name="Wang Q."/>
            <person name="Watt J."/>
            <person name="Xi L."/>
            <person name="Xin Y."/>
            <person name="Zhou J."/>
            <person name="Deng J."/>
            <person name="Jiang H."/>
            <person name="Liu Y."/>
            <person name="Qu J."/>
            <person name="Song X.-Z."/>
            <person name="Zhang L."/>
            <person name="Villasana D."/>
            <person name="Johnson A."/>
            <person name="Liu J."/>
            <person name="Liyanage D."/>
            <person name="Lorensuhewa L."/>
            <person name="Robinson T."/>
            <person name="Song A."/>
            <person name="Song B.-B."/>
            <person name="Dinh H."/>
            <person name="Thornton R."/>
            <person name="Coyle M."/>
            <person name="Francisco L."/>
            <person name="Jackson L."/>
            <person name="Javaid M."/>
            <person name="Korchina V."/>
            <person name="Kovar C."/>
            <person name="Mata R."/>
            <person name="Mathew T."/>
            <person name="Ngo R."/>
            <person name="Nguyen L."/>
            <person name="Nguyen N."/>
            <person name="Okwuonu G."/>
            <person name="Ongeri F."/>
            <person name="Pham C."/>
            <person name="Simmons D."/>
            <person name="Wilczek-Boney K."/>
            <person name="Hale W."/>
            <person name="Jakkamsetti A."/>
            <person name="Pham P."/>
            <person name="Ruth R."/>
            <person name="San Lucas F."/>
            <person name="Warren J."/>
            <person name="Zhang J."/>
            <person name="Zhao Z."/>
            <person name="Zhou C."/>
            <person name="Zhu D."/>
            <person name="Lee S."/>
            <person name="Bess C."/>
            <person name="Blankenburg K."/>
            <person name="Forbes L."/>
            <person name="Fu Q."/>
            <person name="Gubbala S."/>
            <person name="Hirani K."/>
            <person name="Jayaseelan J.C."/>
            <person name="Lara F."/>
            <person name="Munidasa M."/>
            <person name="Palculict T."/>
            <person name="Patil S."/>
            <person name="Pu L.-L."/>
            <person name="Saada N."/>
            <person name="Tang L."/>
            <person name="Weissenberger G."/>
            <person name="Zhu Y."/>
            <person name="Hemphill L."/>
            <person name="Shang Y."/>
            <person name="Youmans B."/>
            <person name="Ayvaz T."/>
            <person name="Ross M."/>
            <person name="Santibanez J."/>
            <person name="Aqrawi P."/>
            <person name="Gross S."/>
            <person name="Joshi V."/>
            <person name="Fowler G."/>
            <person name="Nazareth L."/>
            <person name="Reid J."/>
            <person name="Worley K."/>
            <person name="Petrosino J."/>
            <person name="Highlander S."/>
            <person name="Gibbs R."/>
        </authorList>
    </citation>
    <scope>NUCLEOTIDE SEQUENCE [LARGE SCALE GENOMIC DNA]</scope>
    <source>
        <strain evidence="9">DSM 15272</strain>
    </source>
</reference>
<dbReference type="InterPro" id="IPR001179">
    <property type="entry name" value="PPIase_FKBP_dom"/>
</dbReference>
<protein>
    <recommendedName>
        <fullName evidence="2 5">peptidylprolyl isomerase</fullName>
        <ecNumber evidence="2 5">5.2.1.8</ecNumber>
    </recommendedName>
</protein>
<dbReference type="Gene3D" id="3.10.50.40">
    <property type="match status" value="2"/>
</dbReference>
<evidence type="ECO:0000256" key="5">
    <source>
        <dbReference type="PROSITE-ProRule" id="PRU00277"/>
    </source>
</evidence>
<dbReference type="InterPro" id="IPR046357">
    <property type="entry name" value="PPIase_dom_sf"/>
</dbReference>
<dbReference type="Proteomes" id="UP000003111">
    <property type="component" value="Unassembled WGS sequence"/>
</dbReference>
<proteinExistence type="predicted"/>
<dbReference type="OrthoDB" id="25996at2"/>
<comment type="caution">
    <text evidence="9">The sequence shown here is derived from an EMBL/GenBank/DDBJ whole genome shotgun (WGS) entry which is preliminary data.</text>
</comment>
<name>E2S9V6_9ACTN</name>
<keyword evidence="7" id="KW-0732">Signal</keyword>
<evidence type="ECO:0000313" key="10">
    <source>
        <dbReference type="Proteomes" id="UP000003111"/>
    </source>
</evidence>
<dbReference type="GO" id="GO:0003755">
    <property type="term" value="F:peptidyl-prolyl cis-trans isomerase activity"/>
    <property type="evidence" value="ECO:0007669"/>
    <property type="project" value="UniProtKB-KW"/>
</dbReference>
<dbReference type="AlphaFoldDB" id="E2S9V6"/>
<keyword evidence="4 5" id="KW-0413">Isomerase</keyword>
<evidence type="ECO:0000256" key="2">
    <source>
        <dbReference type="ARBA" id="ARBA00013194"/>
    </source>
</evidence>
<feature type="domain" description="PPIase FKBP-type" evidence="8">
    <location>
        <begin position="235"/>
        <end position="323"/>
    </location>
</feature>
<feature type="compositionally biased region" description="Polar residues" evidence="6">
    <location>
        <begin position="34"/>
        <end position="51"/>
    </location>
</feature>
<organism evidence="9 10">
    <name type="scientific">Aeromicrobium marinum DSM 15272</name>
    <dbReference type="NCBI Taxonomy" id="585531"/>
    <lineage>
        <taxon>Bacteria</taxon>
        <taxon>Bacillati</taxon>
        <taxon>Actinomycetota</taxon>
        <taxon>Actinomycetes</taxon>
        <taxon>Propionibacteriales</taxon>
        <taxon>Nocardioidaceae</taxon>
        <taxon>Aeromicrobium</taxon>
    </lineage>
</organism>
<dbReference type="PROSITE" id="PS50059">
    <property type="entry name" value="FKBP_PPIASE"/>
    <property type="match status" value="2"/>
</dbReference>
<evidence type="ECO:0000256" key="3">
    <source>
        <dbReference type="ARBA" id="ARBA00023110"/>
    </source>
</evidence>
<evidence type="ECO:0000256" key="1">
    <source>
        <dbReference type="ARBA" id="ARBA00000971"/>
    </source>
</evidence>
<feature type="domain" description="PPIase FKBP-type" evidence="8">
    <location>
        <begin position="84"/>
        <end position="173"/>
    </location>
</feature>
<evidence type="ECO:0000313" key="9">
    <source>
        <dbReference type="EMBL" id="EFQ84030.1"/>
    </source>
</evidence>
<dbReference type="HOGENOM" id="CLU_053307_0_1_11"/>
<dbReference type="eggNOG" id="COG0545">
    <property type="taxonomic scope" value="Bacteria"/>
</dbReference>
<accession>E2S9V6</accession>
<evidence type="ECO:0000256" key="7">
    <source>
        <dbReference type="SAM" id="SignalP"/>
    </source>
</evidence>
<keyword evidence="3 5" id="KW-0697">Rotamase</keyword>
<feature type="region of interest" description="Disordered" evidence="6">
    <location>
        <begin position="33"/>
        <end position="53"/>
    </location>
</feature>
<dbReference type="SUPFAM" id="SSF54534">
    <property type="entry name" value="FKBP-like"/>
    <property type="match status" value="2"/>
</dbReference>
<feature type="chain" id="PRO_5039418418" description="peptidylprolyl isomerase" evidence="7">
    <location>
        <begin position="28"/>
        <end position="323"/>
    </location>
</feature>
<dbReference type="PANTHER" id="PTHR45779">
    <property type="entry name" value="PEPTIDYLPROLYL ISOMERASE"/>
    <property type="match status" value="1"/>
</dbReference>
<dbReference type="EMBL" id="ACLF03000003">
    <property type="protein sequence ID" value="EFQ84030.1"/>
    <property type="molecule type" value="Genomic_DNA"/>
</dbReference>
<dbReference type="Pfam" id="PF00254">
    <property type="entry name" value="FKBP_C"/>
    <property type="match status" value="2"/>
</dbReference>
<comment type="catalytic activity">
    <reaction evidence="1 5">
        <text>[protein]-peptidylproline (omega=180) = [protein]-peptidylproline (omega=0)</text>
        <dbReference type="Rhea" id="RHEA:16237"/>
        <dbReference type="Rhea" id="RHEA-COMP:10747"/>
        <dbReference type="Rhea" id="RHEA-COMP:10748"/>
        <dbReference type="ChEBI" id="CHEBI:83833"/>
        <dbReference type="ChEBI" id="CHEBI:83834"/>
        <dbReference type="EC" id="5.2.1.8"/>
    </reaction>
</comment>
<evidence type="ECO:0000256" key="4">
    <source>
        <dbReference type="ARBA" id="ARBA00023235"/>
    </source>
</evidence>
<sequence>MRRNLLIALTTVVALAAVVLFALNPFAADEDTAEASNDSASLEDVTVTSGDSPEVTVDGAIEVGADETATRTLEEGDGVELSEGDFARVRYVLVHGRTGETLDSSFPSDSSAVFELNTDTTIPGIAEGLAGQAVGSTVLVAFGPDKGFGANGVQFGLEGDDAVVMYFEIVGGVDIDDVPTAAEGATAEVPGTVPPLTFDGDVPAGFDGAAEGVAPTAEEQAYLPIEGSGEVVEAGDGVIAEYVGQVYPTGEVFDTSWTRDEPFGYQAGVGRVIPCWDDLLVGQKVGSRVIVTCPAEVAYGDQDRGAIKAGDTLIFAVDLLARF</sequence>
<dbReference type="InterPro" id="IPR044609">
    <property type="entry name" value="FKBP2/11"/>
</dbReference>
<dbReference type="RefSeq" id="WP_007077768.1">
    <property type="nucleotide sequence ID" value="NZ_CM001024.1"/>
</dbReference>
<dbReference type="STRING" id="585531.HMPREF0063_10746"/>
<gene>
    <name evidence="9" type="ORF">HMPREF0063_10746</name>
</gene>